<comment type="caution">
    <text evidence="7">The sequence shown here is derived from an EMBL/GenBank/DDBJ whole genome shotgun (WGS) entry which is preliminary data.</text>
</comment>
<evidence type="ECO:0000256" key="4">
    <source>
        <dbReference type="ARBA" id="ARBA00022989"/>
    </source>
</evidence>
<evidence type="ECO:0000256" key="3">
    <source>
        <dbReference type="ARBA" id="ARBA00022692"/>
    </source>
</evidence>
<sequence length="508" mass="53754">MSPDGTVYGETPPLSLRPKPDSERLALLGYQQELRRDLGPFASFAAGFSFVSVLTTVFEMFPLGYSFGGPAFFWTWPLVFLGQFCVALCFAEIAAHIPVAGAIYQWSSRLAVRNVGWLAGWLTLIGYIISVSAIAIAMQSILPSLWDGFQVIGGDPNVTTLTGAENAVILGTATILASTIISCAGVRISAFVTVTGVYAEIAGLCVLIVALFFNTRRGLAVTVDTTHMSPGMSSSGAFLASMLMAVYVMYGFDSAAELSEETRDPARTAPRAIIRCLLLSFVAGGLVILGTLMAAPSLSSGELATVGVPYVINAITSGTIGHILLATVAISVFSATIAIQTSASRVLFSMARDGVLPGAGHLAQVSSRTGTPVAATVFVGVFSAAFLGINYGDSSLFSAITSSAVGVTYFAYLLVTVPLLVRRWQWMTSQAPSPFGFEQKGYIRRALINLCAVVCGALFLLNTLWPRREVFDPSGTRPYMVAFPAAFLIIALGTGLILQKFQSTKSAL</sequence>
<dbReference type="PANTHER" id="PTHR45649">
    <property type="entry name" value="AMINO-ACID PERMEASE BAT1"/>
    <property type="match status" value="1"/>
</dbReference>
<feature type="transmembrane region" description="Helical" evidence="6">
    <location>
        <begin position="78"/>
        <end position="103"/>
    </location>
</feature>
<feature type="transmembrane region" description="Helical" evidence="6">
    <location>
        <begin position="442"/>
        <end position="461"/>
    </location>
</feature>
<feature type="transmembrane region" description="Helical" evidence="6">
    <location>
        <begin position="115"/>
        <end position="138"/>
    </location>
</feature>
<gene>
    <name evidence="7" type="ORF">GRO01_00110</name>
</gene>
<dbReference type="GO" id="GO:0022857">
    <property type="term" value="F:transmembrane transporter activity"/>
    <property type="evidence" value="ECO:0007669"/>
    <property type="project" value="InterPro"/>
</dbReference>
<feature type="transmembrane region" description="Helical" evidence="6">
    <location>
        <begin position="167"/>
        <end position="184"/>
    </location>
</feature>
<feature type="transmembrane region" description="Helical" evidence="6">
    <location>
        <begin position="233"/>
        <end position="252"/>
    </location>
</feature>
<proteinExistence type="predicted"/>
<evidence type="ECO:0000256" key="1">
    <source>
        <dbReference type="ARBA" id="ARBA00004141"/>
    </source>
</evidence>
<keyword evidence="3 6" id="KW-0812">Transmembrane</keyword>
<dbReference type="AlphaFoldDB" id="A0A4Y3M182"/>
<evidence type="ECO:0000256" key="5">
    <source>
        <dbReference type="ARBA" id="ARBA00023136"/>
    </source>
</evidence>
<feature type="transmembrane region" description="Helical" evidence="6">
    <location>
        <begin position="315"/>
        <end position="339"/>
    </location>
</feature>
<dbReference type="EMBL" id="BJLY01000001">
    <property type="protein sequence ID" value="GEB02435.1"/>
    <property type="molecule type" value="Genomic_DNA"/>
</dbReference>
<dbReference type="Gene3D" id="1.20.1740.10">
    <property type="entry name" value="Amino acid/polyamine transporter I"/>
    <property type="match status" value="1"/>
</dbReference>
<accession>A0A4Y3M182</accession>
<evidence type="ECO:0000256" key="2">
    <source>
        <dbReference type="ARBA" id="ARBA00022448"/>
    </source>
</evidence>
<dbReference type="STRING" id="586239.AD943_00295"/>
<name>A0A4Y3M182_9PROT</name>
<evidence type="ECO:0000313" key="7">
    <source>
        <dbReference type="EMBL" id="GEB02435.1"/>
    </source>
</evidence>
<evidence type="ECO:0000256" key="6">
    <source>
        <dbReference type="SAM" id="Phobius"/>
    </source>
</evidence>
<feature type="transmembrane region" description="Helical" evidence="6">
    <location>
        <begin position="191"/>
        <end position="213"/>
    </location>
</feature>
<organism evidence="7 8">
    <name type="scientific">Gluconobacter roseus NBRC 3990</name>
    <dbReference type="NCBI Taxonomy" id="1307950"/>
    <lineage>
        <taxon>Bacteria</taxon>
        <taxon>Pseudomonadati</taxon>
        <taxon>Pseudomonadota</taxon>
        <taxon>Alphaproteobacteria</taxon>
        <taxon>Acetobacterales</taxon>
        <taxon>Acetobacteraceae</taxon>
        <taxon>Gluconobacter</taxon>
    </lineage>
</organism>
<reference evidence="7 8" key="1">
    <citation type="submission" date="2019-06" db="EMBL/GenBank/DDBJ databases">
        <title>Whole genome shotgun sequence of Gluconobacter roseus NBRC 3990.</title>
        <authorList>
            <person name="Hosoyama A."/>
            <person name="Uohara A."/>
            <person name="Ohji S."/>
            <person name="Ichikawa N."/>
        </authorList>
    </citation>
    <scope>NUCLEOTIDE SEQUENCE [LARGE SCALE GENOMIC DNA]</scope>
    <source>
        <strain evidence="7 8">NBRC 3990</strain>
    </source>
</reference>
<keyword evidence="4 6" id="KW-1133">Transmembrane helix</keyword>
<evidence type="ECO:0000313" key="8">
    <source>
        <dbReference type="Proteomes" id="UP000320772"/>
    </source>
</evidence>
<comment type="subcellular location">
    <subcellularLocation>
        <location evidence="1">Membrane</location>
        <topology evidence="1">Multi-pass membrane protein</topology>
    </subcellularLocation>
</comment>
<feature type="transmembrane region" description="Helical" evidence="6">
    <location>
        <begin position="38"/>
        <end position="58"/>
    </location>
</feature>
<feature type="transmembrane region" description="Helical" evidence="6">
    <location>
        <begin position="272"/>
        <end position="295"/>
    </location>
</feature>
<dbReference type="Proteomes" id="UP000320772">
    <property type="component" value="Unassembled WGS sequence"/>
</dbReference>
<dbReference type="PIRSF" id="PIRSF006060">
    <property type="entry name" value="AA_transporter"/>
    <property type="match status" value="1"/>
</dbReference>
<dbReference type="GO" id="GO:0016020">
    <property type="term" value="C:membrane"/>
    <property type="evidence" value="ECO:0007669"/>
    <property type="project" value="UniProtKB-SubCell"/>
</dbReference>
<dbReference type="PANTHER" id="PTHR45649:SF26">
    <property type="entry name" value="OS04G0435100 PROTEIN"/>
    <property type="match status" value="1"/>
</dbReference>
<feature type="transmembrane region" description="Helical" evidence="6">
    <location>
        <begin position="397"/>
        <end position="421"/>
    </location>
</feature>
<feature type="transmembrane region" description="Helical" evidence="6">
    <location>
        <begin position="373"/>
        <end position="391"/>
    </location>
</feature>
<protein>
    <submittedName>
        <fullName evidence="7">Amino-acid permease</fullName>
    </submittedName>
</protein>
<feature type="transmembrane region" description="Helical" evidence="6">
    <location>
        <begin position="481"/>
        <end position="498"/>
    </location>
</feature>
<dbReference type="Pfam" id="PF13520">
    <property type="entry name" value="AA_permease_2"/>
    <property type="match status" value="1"/>
</dbReference>
<keyword evidence="8" id="KW-1185">Reference proteome</keyword>
<keyword evidence="2" id="KW-0813">Transport</keyword>
<dbReference type="InterPro" id="IPR002293">
    <property type="entry name" value="AA/rel_permease1"/>
</dbReference>
<keyword evidence="5 6" id="KW-0472">Membrane</keyword>